<keyword evidence="10" id="KW-0238">DNA-binding</keyword>
<feature type="transmembrane region" description="Helical" evidence="11">
    <location>
        <begin position="325"/>
        <end position="346"/>
    </location>
</feature>
<sequence length="637" mass="75062">VIVVWFCKRQLFDLWGIIVLCSEDNNMSYTVESRFNYTRIQTILLSLFIFFLFQVLISTSSYSGQYNSPKFGDYEAQRHWMEITYHLPITDWYRNTKSNNLSYWGLDYPPLTAYHSWFLGYLSNKINKDWVALGDSHGYYSLNHKFFMRFSVILSNVFIYGTSLVFFQNIKSGESLKNYLSMLLYPCLLLIDCGHFQYNHIALGLTIWAFFMLNRQNFISGAFLFVMSLNFKQISLYYSLPFFVFILSKCRSYNIDGKFLYFKSLKNLFLIGIVTILSFLLLWFPFFQSIDDAKHVISRIFPVNRGIFEDKTSNFFVSSFQNYKVQWLIFVNYYIKLFTMAGLVLLKRSFFTTVTCFKSEVSLKNIRAPGYGHLSGYSVYISEHINQVEGVSTVKIKELAKKWHSESDAVKESFSKKASLLNKEKQEKFNSLPQEEQDRLIDEGQRKLEKRKHRKEKAVRKERQNEIVKAIGMERPPGAFFQFVKEYYQMNPNSRVEPNVSEKISSLWKNLPEKEKEERIRKNKEELALWNKKKDDKFQMIVLVPRTLSRNVFKRFLSKGNESISAAPLATTGIEHADTFKRTGLNNKQDFKDYKCIEYLNFNKWSFYDKEVEMMSFRVPQPTNKKPDTAPKVTISS</sequence>
<dbReference type="SUPFAM" id="SSF47095">
    <property type="entry name" value="HMG-box"/>
    <property type="match status" value="2"/>
</dbReference>
<evidence type="ECO:0000256" key="5">
    <source>
        <dbReference type="ARBA" id="ARBA00022679"/>
    </source>
</evidence>
<proteinExistence type="inferred from homology"/>
<dbReference type="GO" id="GO:0005739">
    <property type="term" value="C:mitochondrion"/>
    <property type="evidence" value="ECO:0007669"/>
    <property type="project" value="InterPro"/>
</dbReference>
<dbReference type="PANTHER" id="PTHR12413">
    <property type="entry name" value="DOLICHYL GLYCOSYLTRANSFERASE"/>
    <property type="match status" value="1"/>
</dbReference>
<keyword evidence="10" id="KW-0539">Nucleus</keyword>
<feature type="compositionally biased region" description="Basic and acidic residues" evidence="12">
    <location>
        <begin position="436"/>
        <end position="447"/>
    </location>
</feature>
<dbReference type="CDD" id="cd00084">
    <property type="entry name" value="HMG-box_SF"/>
    <property type="match status" value="1"/>
</dbReference>
<dbReference type="InterPro" id="IPR004856">
    <property type="entry name" value="Glyco_trans_ALG6/ALG8"/>
</dbReference>
<comment type="pathway">
    <text evidence="2 11">Protein modification; protein glycosylation.</text>
</comment>
<keyword evidence="7 11" id="KW-0256">Endoplasmic reticulum</keyword>
<dbReference type="GO" id="GO:0005634">
    <property type="term" value="C:nucleus"/>
    <property type="evidence" value="ECO:0007669"/>
    <property type="project" value="UniProtKB-UniRule"/>
</dbReference>
<dbReference type="GO" id="GO:0003677">
    <property type="term" value="F:DNA binding"/>
    <property type="evidence" value="ECO:0007669"/>
    <property type="project" value="UniProtKB-UniRule"/>
</dbReference>
<feature type="DNA-binding region" description="HMG box" evidence="10">
    <location>
        <begin position="473"/>
        <end position="538"/>
    </location>
</feature>
<keyword evidence="4 11" id="KW-0328">Glycosyltransferase</keyword>
<protein>
    <recommendedName>
        <fullName evidence="11">Alpha-1,3-glucosyltransferase</fullName>
        <ecNumber evidence="11">2.4.1.-</ecNumber>
    </recommendedName>
</protein>
<evidence type="ECO:0000256" key="4">
    <source>
        <dbReference type="ARBA" id="ARBA00022676"/>
    </source>
</evidence>
<dbReference type="EC" id="2.4.1.-" evidence="11"/>
<evidence type="ECO:0000256" key="7">
    <source>
        <dbReference type="ARBA" id="ARBA00022824"/>
    </source>
</evidence>
<dbReference type="Pfam" id="PF15880">
    <property type="entry name" value="NDUFV3"/>
    <property type="match status" value="1"/>
</dbReference>
<dbReference type="InterPro" id="IPR036910">
    <property type="entry name" value="HMG_box_dom_sf"/>
</dbReference>
<keyword evidence="5 11" id="KW-0808">Transferase</keyword>
<dbReference type="GO" id="GO:0045271">
    <property type="term" value="C:respiratory chain complex I"/>
    <property type="evidence" value="ECO:0007669"/>
    <property type="project" value="InterPro"/>
</dbReference>
<feature type="transmembrane region" description="Helical" evidence="11">
    <location>
        <begin position="43"/>
        <end position="62"/>
    </location>
</feature>
<dbReference type="WBParaSite" id="TCONS_00004098.p1">
    <property type="protein sequence ID" value="TCONS_00004098.p1"/>
    <property type="gene ID" value="XLOC_001079"/>
</dbReference>
<keyword evidence="6 11" id="KW-0812">Transmembrane</keyword>
<dbReference type="Pfam" id="PF03155">
    <property type="entry name" value="Alg6_Alg8"/>
    <property type="match status" value="1"/>
</dbReference>
<dbReference type="InterPro" id="IPR009071">
    <property type="entry name" value="HMG_box_dom"/>
</dbReference>
<keyword evidence="9 11" id="KW-0472">Membrane</keyword>
<evidence type="ECO:0000256" key="11">
    <source>
        <dbReference type="RuleBase" id="RU363110"/>
    </source>
</evidence>
<dbReference type="PROSITE" id="PS50118">
    <property type="entry name" value="HMG_BOX_2"/>
    <property type="match status" value="1"/>
</dbReference>
<reference evidence="15" key="1">
    <citation type="submission" date="2024-02" db="UniProtKB">
        <authorList>
            <consortium name="WormBaseParasite"/>
        </authorList>
    </citation>
    <scope>IDENTIFICATION</scope>
</reference>
<evidence type="ECO:0000256" key="12">
    <source>
        <dbReference type="SAM" id="MobiDB-lite"/>
    </source>
</evidence>
<dbReference type="InterPro" id="IPR026193">
    <property type="entry name" value="NDUFV3"/>
</dbReference>
<keyword evidence="8 11" id="KW-1133">Transmembrane helix</keyword>
<evidence type="ECO:0000256" key="1">
    <source>
        <dbReference type="ARBA" id="ARBA00004477"/>
    </source>
</evidence>
<evidence type="ECO:0000256" key="6">
    <source>
        <dbReference type="ARBA" id="ARBA00022692"/>
    </source>
</evidence>
<comment type="caution">
    <text evidence="11">Lacks conserved residue(s) required for the propagation of feature annotation.</text>
</comment>
<feature type="transmembrane region" description="Helical" evidence="11">
    <location>
        <begin position="146"/>
        <end position="167"/>
    </location>
</feature>
<evidence type="ECO:0000256" key="10">
    <source>
        <dbReference type="PROSITE-ProRule" id="PRU00267"/>
    </source>
</evidence>
<keyword evidence="14" id="KW-1185">Reference proteome</keyword>
<evidence type="ECO:0000256" key="8">
    <source>
        <dbReference type="ARBA" id="ARBA00022989"/>
    </source>
</evidence>
<comment type="similarity">
    <text evidence="3 11">Belongs to the ALG6/ALG8 glucosyltransferase family.</text>
</comment>
<organism evidence="14 15">
    <name type="scientific">Strongyloides stercoralis</name>
    <name type="common">Threadworm</name>
    <dbReference type="NCBI Taxonomy" id="6248"/>
    <lineage>
        <taxon>Eukaryota</taxon>
        <taxon>Metazoa</taxon>
        <taxon>Ecdysozoa</taxon>
        <taxon>Nematoda</taxon>
        <taxon>Chromadorea</taxon>
        <taxon>Rhabditida</taxon>
        <taxon>Tylenchina</taxon>
        <taxon>Panagrolaimomorpha</taxon>
        <taxon>Strongyloidoidea</taxon>
        <taxon>Strongyloididae</taxon>
        <taxon>Strongyloides</taxon>
    </lineage>
</organism>
<evidence type="ECO:0000256" key="2">
    <source>
        <dbReference type="ARBA" id="ARBA00004922"/>
    </source>
</evidence>
<dbReference type="Proteomes" id="UP000035681">
    <property type="component" value="Unplaced"/>
</dbReference>
<feature type="region of interest" description="Disordered" evidence="12">
    <location>
        <begin position="426"/>
        <end position="462"/>
    </location>
</feature>
<dbReference type="AlphaFoldDB" id="A0AAF5CZG3"/>
<feature type="domain" description="HMG box" evidence="13">
    <location>
        <begin position="473"/>
        <end position="538"/>
    </location>
</feature>
<evidence type="ECO:0000313" key="14">
    <source>
        <dbReference type="Proteomes" id="UP000035681"/>
    </source>
</evidence>
<name>A0AAF5CZG3_STRER</name>
<evidence type="ECO:0000256" key="9">
    <source>
        <dbReference type="ARBA" id="ARBA00023136"/>
    </source>
</evidence>
<comment type="subcellular location">
    <subcellularLocation>
        <location evidence="1 11">Endoplasmic reticulum membrane</location>
        <topology evidence="1 11">Multi-pass membrane protein</topology>
    </subcellularLocation>
</comment>
<feature type="transmembrane region" description="Helical" evidence="11">
    <location>
        <begin position="218"/>
        <end position="247"/>
    </location>
</feature>
<dbReference type="GO" id="GO:0005789">
    <property type="term" value="C:endoplasmic reticulum membrane"/>
    <property type="evidence" value="ECO:0007669"/>
    <property type="project" value="UniProtKB-SubCell"/>
</dbReference>
<dbReference type="PANTHER" id="PTHR12413:SF1">
    <property type="entry name" value="DOLICHYL PYROPHOSPHATE MAN9GLCNAC2 ALPHA-1,3-GLUCOSYLTRANSFERASE"/>
    <property type="match status" value="1"/>
</dbReference>
<evidence type="ECO:0000313" key="15">
    <source>
        <dbReference type="WBParaSite" id="TCONS_00004098.p1"/>
    </source>
</evidence>
<evidence type="ECO:0000259" key="13">
    <source>
        <dbReference type="PROSITE" id="PS50118"/>
    </source>
</evidence>
<feature type="transmembrane region" description="Helical" evidence="11">
    <location>
        <begin position="268"/>
        <end position="286"/>
    </location>
</feature>
<dbReference type="GO" id="GO:0042281">
    <property type="term" value="F:dolichyl pyrophosphate Man9GlcNAc2 alpha-1,3-glucosyltransferase activity"/>
    <property type="evidence" value="ECO:0007669"/>
    <property type="project" value="TreeGrafter"/>
</dbReference>
<accession>A0AAF5CZG3</accession>
<feature type="compositionally biased region" description="Basic residues" evidence="12">
    <location>
        <begin position="448"/>
        <end position="458"/>
    </location>
</feature>
<evidence type="ECO:0000256" key="3">
    <source>
        <dbReference type="ARBA" id="ARBA00008715"/>
    </source>
</evidence>